<evidence type="ECO:0008006" key="3">
    <source>
        <dbReference type="Google" id="ProtNLM"/>
    </source>
</evidence>
<evidence type="ECO:0000313" key="1">
    <source>
        <dbReference type="EMBL" id="MDN5215040.1"/>
    </source>
</evidence>
<gene>
    <name evidence="1" type="ORF">QQ020_23365</name>
</gene>
<dbReference type="Gene3D" id="3.30.460.10">
    <property type="entry name" value="Beta Polymerase, domain 2"/>
    <property type="match status" value="1"/>
</dbReference>
<name>A0ABT8LB95_9BACT</name>
<dbReference type="CDD" id="cd05403">
    <property type="entry name" value="NT_KNTase_like"/>
    <property type="match status" value="1"/>
</dbReference>
<organism evidence="1 2">
    <name type="scientific">Agaribacillus aureus</name>
    <dbReference type="NCBI Taxonomy" id="3051825"/>
    <lineage>
        <taxon>Bacteria</taxon>
        <taxon>Pseudomonadati</taxon>
        <taxon>Bacteroidota</taxon>
        <taxon>Cytophagia</taxon>
        <taxon>Cytophagales</taxon>
        <taxon>Splendidivirgaceae</taxon>
        <taxon>Agaribacillus</taxon>
    </lineage>
</organism>
<dbReference type="EMBL" id="JAUJEB010000005">
    <property type="protein sequence ID" value="MDN5215040.1"/>
    <property type="molecule type" value="Genomic_DNA"/>
</dbReference>
<accession>A0ABT8LB95</accession>
<reference evidence="1" key="1">
    <citation type="submission" date="2023-06" db="EMBL/GenBank/DDBJ databases">
        <title>Genomic of Agaribacillus aureum.</title>
        <authorList>
            <person name="Wang G."/>
        </authorList>
    </citation>
    <scope>NUCLEOTIDE SEQUENCE</scope>
    <source>
        <strain evidence="1">BMA12</strain>
    </source>
</reference>
<evidence type="ECO:0000313" key="2">
    <source>
        <dbReference type="Proteomes" id="UP001172083"/>
    </source>
</evidence>
<dbReference type="InterPro" id="IPR043519">
    <property type="entry name" value="NT_sf"/>
</dbReference>
<protein>
    <recommendedName>
        <fullName evidence="3">Polymerase beta nucleotidyltransferase domain-containing protein</fullName>
    </recommendedName>
</protein>
<sequence length="326" mass="36969">MAKIENIDLNAAISVLVGKFPAIDSVYIFGSRRYKTDSIRSDIDLLVTTSARIKHSDLRDHTIENCTALDIFLLEGSTATSIANDSYISADSQEELIAKLNAVKLFNRDTGRTKELDTYKTMPLDRRVNLKLSSLPNTPNDAYEIQALIKYFESADRKGLPTKPYIGQSANEASDMIITVMKNLISANENVTGHGQAKGGWANNLLDEYDFQNLFWITIKPWLSGLGREEVELTYDGNKKISDFNLFNNQIIIELKHVKNDTDKRNIVKTLSGLKDFYKQHPNIRVLIFGILVDKAVQLDDKKWESDFSYLENDTHVKTIIIRNTK</sequence>
<comment type="caution">
    <text evidence="1">The sequence shown here is derived from an EMBL/GenBank/DDBJ whole genome shotgun (WGS) entry which is preliminary data.</text>
</comment>
<dbReference type="RefSeq" id="WP_346760378.1">
    <property type="nucleotide sequence ID" value="NZ_JAUJEB010000005.1"/>
</dbReference>
<dbReference type="Pfam" id="PF18742">
    <property type="entry name" value="DpnII-MboI"/>
    <property type="match status" value="1"/>
</dbReference>
<dbReference type="SUPFAM" id="SSF81301">
    <property type="entry name" value="Nucleotidyltransferase"/>
    <property type="match status" value="1"/>
</dbReference>
<dbReference type="Proteomes" id="UP001172083">
    <property type="component" value="Unassembled WGS sequence"/>
</dbReference>
<proteinExistence type="predicted"/>
<keyword evidence="2" id="KW-1185">Reference proteome</keyword>